<dbReference type="InParanoid" id="A0A7J7CQ38"/>
<keyword evidence="3" id="KW-1185">Reference proteome</keyword>
<comment type="caution">
    <text evidence="2">The sequence shown here is derived from an EMBL/GenBank/DDBJ whole genome shotgun (WGS) entry which is preliminary data.</text>
</comment>
<gene>
    <name evidence="2" type="ORF">HS088_TW14G00253</name>
</gene>
<feature type="region of interest" description="Disordered" evidence="1">
    <location>
        <begin position="137"/>
        <end position="162"/>
    </location>
</feature>
<reference evidence="2 3" key="1">
    <citation type="journal article" date="2020" name="Nat. Commun.">
        <title>Genome of Tripterygium wilfordii and identification of cytochrome P450 involved in triptolide biosynthesis.</title>
        <authorList>
            <person name="Tu L."/>
            <person name="Su P."/>
            <person name="Zhang Z."/>
            <person name="Gao L."/>
            <person name="Wang J."/>
            <person name="Hu T."/>
            <person name="Zhou J."/>
            <person name="Zhang Y."/>
            <person name="Zhao Y."/>
            <person name="Liu Y."/>
            <person name="Song Y."/>
            <person name="Tong Y."/>
            <person name="Lu Y."/>
            <person name="Yang J."/>
            <person name="Xu C."/>
            <person name="Jia M."/>
            <person name="Peters R.J."/>
            <person name="Huang L."/>
            <person name="Gao W."/>
        </authorList>
    </citation>
    <scope>NUCLEOTIDE SEQUENCE [LARGE SCALE GENOMIC DNA]</scope>
    <source>
        <strain evidence="3">cv. XIE 37</strain>
        <tissue evidence="2">Leaf</tissue>
    </source>
</reference>
<name>A0A7J7CQ38_TRIWF</name>
<protein>
    <submittedName>
        <fullName evidence="2">F-box/kelch-repeat protein</fullName>
    </submittedName>
</protein>
<evidence type="ECO:0000313" key="2">
    <source>
        <dbReference type="EMBL" id="KAF5736118.1"/>
    </source>
</evidence>
<organism evidence="2 3">
    <name type="scientific">Tripterygium wilfordii</name>
    <name type="common">Thunder God vine</name>
    <dbReference type="NCBI Taxonomy" id="458696"/>
    <lineage>
        <taxon>Eukaryota</taxon>
        <taxon>Viridiplantae</taxon>
        <taxon>Streptophyta</taxon>
        <taxon>Embryophyta</taxon>
        <taxon>Tracheophyta</taxon>
        <taxon>Spermatophyta</taxon>
        <taxon>Magnoliopsida</taxon>
        <taxon>eudicotyledons</taxon>
        <taxon>Gunneridae</taxon>
        <taxon>Pentapetalae</taxon>
        <taxon>rosids</taxon>
        <taxon>fabids</taxon>
        <taxon>Celastrales</taxon>
        <taxon>Celastraceae</taxon>
        <taxon>Tripterygium</taxon>
    </lineage>
</organism>
<dbReference type="Proteomes" id="UP000593562">
    <property type="component" value="Unassembled WGS sequence"/>
</dbReference>
<evidence type="ECO:0000313" key="3">
    <source>
        <dbReference type="Proteomes" id="UP000593562"/>
    </source>
</evidence>
<evidence type="ECO:0000256" key="1">
    <source>
        <dbReference type="SAM" id="MobiDB-lite"/>
    </source>
</evidence>
<proteinExistence type="predicted"/>
<feature type="compositionally biased region" description="Acidic residues" evidence="1">
    <location>
        <begin position="144"/>
        <end position="155"/>
    </location>
</feature>
<sequence length="162" mass="18096">MLPDFGDSVGDYSLTLAMFNRLLAVIRCTHEGLGKFFDILIINELGEKESWVKQVSVGPILGIERPLGFWINGDLFLVDAEKRLVLFDTGVEKVIKLELRGSTGIMEVVNYVESLVPINGRLEDADGQFARVNPWNFFPGPSSSDEEEEEEEDMEREASGSP</sequence>
<accession>A0A7J7CQ38</accession>
<dbReference type="AlphaFoldDB" id="A0A7J7CQ38"/>
<dbReference type="EMBL" id="JAAARO010000014">
    <property type="protein sequence ID" value="KAF5736118.1"/>
    <property type="molecule type" value="Genomic_DNA"/>
</dbReference>